<feature type="compositionally biased region" description="Acidic residues" evidence="2">
    <location>
        <begin position="234"/>
        <end position="254"/>
    </location>
</feature>
<feature type="signal peptide" evidence="3">
    <location>
        <begin position="1"/>
        <end position="17"/>
    </location>
</feature>
<dbReference type="PANTHER" id="PTHR12300:SF162">
    <property type="entry name" value="HVA22-LIKE PROTEIN J"/>
    <property type="match status" value="1"/>
</dbReference>
<proteinExistence type="inferred from homology"/>
<sequence length="392" mass="42220">MLGSLLTRILILFLGYAYPAFECYKTVEKNRVEIEELRFWCQYWIIVAMLTVLERVGDVFISWLPMYGEGKVALFIYLWCPKTKGTFFVYKTFLRPYVAKHETDIDRKLLEMRARAWDLTVLYWQNFAQYGHAAFLQALRYMAANSAKFATKPTTESQTVDDDQQDTAAPAPPLRKPSGKNKWQPGSPPATPNGRATTVNRAMSETPRSPKVVHPRHQTDDEQKWQTGLGGEPGTEECAAEGSGEEGDDAVGEEGEAGGELLAEAAKEVWARWAGGGGHGLEVGPGGLLHEAVADGDFVAGVVGGGGGGGVNGGGGEQVFERSVGFGALVGEELQVQLRRCWGRNVTVWEGGAVEALEMLGRRGGSGGVGEEAELGGDHHGSGDGVSAAELA</sequence>
<dbReference type="AlphaFoldDB" id="A0A540LKX7"/>
<dbReference type="PANTHER" id="PTHR12300">
    <property type="entry name" value="HVA22-LIKE PROTEINS"/>
    <property type="match status" value="1"/>
</dbReference>
<dbReference type="EMBL" id="VIEB01000546">
    <property type="protein sequence ID" value="TQD87128.1"/>
    <property type="molecule type" value="Genomic_DNA"/>
</dbReference>
<evidence type="ECO:0000256" key="2">
    <source>
        <dbReference type="SAM" id="MobiDB-lite"/>
    </source>
</evidence>
<accession>A0A540LKX7</accession>
<feature type="region of interest" description="Disordered" evidence="2">
    <location>
        <begin position="365"/>
        <end position="392"/>
    </location>
</feature>
<dbReference type="InterPro" id="IPR004345">
    <property type="entry name" value="TB2_DP1_HVA22"/>
</dbReference>
<dbReference type="GO" id="GO:0016020">
    <property type="term" value="C:membrane"/>
    <property type="evidence" value="ECO:0007669"/>
    <property type="project" value="UniProtKB-SubCell"/>
</dbReference>
<dbReference type="Proteomes" id="UP000315295">
    <property type="component" value="Unassembled WGS sequence"/>
</dbReference>
<feature type="compositionally biased region" description="Polar residues" evidence="2">
    <location>
        <begin position="194"/>
        <end position="207"/>
    </location>
</feature>
<comment type="subcellular location">
    <subcellularLocation>
        <location evidence="1">Membrane</location>
        <topology evidence="1">Multi-pass membrane protein</topology>
    </subcellularLocation>
</comment>
<reference evidence="4 5" key="1">
    <citation type="journal article" date="2019" name="G3 (Bethesda)">
        <title>Sequencing of a Wild Apple (Malus baccata) Genome Unravels the Differences Between Cultivated and Wild Apple Species Regarding Disease Resistance and Cold Tolerance.</title>
        <authorList>
            <person name="Chen X."/>
        </authorList>
    </citation>
    <scope>NUCLEOTIDE SEQUENCE [LARGE SCALE GENOMIC DNA]</scope>
    <source>
        <strain evidence="5">cv. Shandingzi</strain>
        <tissue evidence="4">Leaves</tissue>
    </source>
</reference>
<gene>
    <name evidence="4" type="ORF">C1H46_027268</name>
</gene>
<protein>
    <recommendedName>
        <fullName evidence="1">HVA22-like protein</fullName>
    </recommendedName>
</protein>
<comment type="caution">
    <text evidence="4">The sequence shown here is derived from an EMBL/GenBank/DDBJ whole genome shotgun (WGS) entry which is preliminary data.</text>
</comment>
<keyword evidence="5" id="KW-1185">Reference proteome</keyword>
<dbReference type="STRING" id="106549.A0A540LKX7"/>
<comment type="similarity">
    <text evidence="1">Belongs to the DP1 family.</text>
</comment>
<evidence type="ECO:0000313" key="5">
    <source>
        <dbReference type="Proteomes" id="UP000315295"/>
    </source>
</evidence>
<dbReference type="Pfam" id="PF03134">
    <property type="entry name" value="TB2_DP1_HVA22"/>
    <property type="match status" value="1"/>
</dbReference>
<organism evidence="4 5">
    <name type="scientific">Malus baccata</name>
    <name type="common">Siberian crab apple</name>
    <name type="synonym">Pyrus baccata</name>
    <dbReference type="NCBI Taxonomy" id="106549"/>
    <lineage>
        <taxon>Eukaryota</taxon>
        <taxon>Viridiplantae</taxon>
        <taxon>Streptophyta</taxon>
        <taxon>Embryophyta</taxon>
        <taxon>Tracheophyta</taxon>
        <taxon>Spermatophyta</taxon>
        <taxon>Magnoliopsida</taxon>
        <taxon>eudicotyledons</taxon>
        <taxon>Gunneridae</taxon>
        <taxon>Pentapetalae</taxon>
        <taxon>rosids</taxon>
        <taxon>fabids</taxon>
        <taxon>Rosales</taxon>
        <taxon>Rosaceae</taxon>
        <taxon>Amygdaloideae</taxon>
        <taxon>Maleae</taxon>
        <taxon>Malus</taxon>
    </lineage>
</organism>
<evidence type="ECO:0000313" key="4">
    <source>
        <dbReference type="EMBL" id="TQD87128.1"/>
    </source>
</evidence>
<evidence type="ECO:0000256" key="3">
    <source>
        <dbReference type="SAM" id="SignalP"/>
    </source>
</evidence>
<feature type="chain" id="PRO_5021884543" description="HVA22-like protein" evidence="3">
    <location>
        <begin position="18"/>
        <end position="392"/>
    </location>
</feature>
<evidence type="ECO:0000256" key="1">
    <source>
        <dbReference type="RuleBase" id="RU362006"/>
    </source>
</evidence>
<name>A0A540LKX7_MALBA</name>
<feature type="region of interest" description="Disordered" evidence="2">
    <location>
        <begin position="153"/>
        <end position="254"/>
    </location>
</feature>
<keyword evidence="3" id="KW-0732">Signal</keyword>